<keyword evidence="2" id="KW-1185">Reference proteome</keyword>
<gene>
    <name evidence="1" type="ORF">SAMN05444362_12210</name>
</gene>
<dbReference type="Proteomes" id="UP000184480">
    <property type="component" value="Unassembled WGS sequence"/>
</dbReference>
<evidence type="ECO:0000313" key="1">
    <source>
        <dbReference type="EMBL" id="SHG35649.1"/>
    </source>
</evidence>
<evidence type="ECO:0000313" key="2">
    <source>
        <dbReference type="Proteomes" id="UP000184480"/>
    </source>
</evidence>
<reference evidence="2" key="1">
    <citation type="submission" date="2016-11" db="EMBL/GenBank/DDBJ databases">
        <authorList>
            <person name="Varghese N."/>
            <person name="Submissions S."/>
        </authorList>
    </citation>
    <scope>NUCLEOTIDE SEQUENCE [LARGE SCALE GENOMIC DNA]</scope>
    <source>
        <strain evidence="2">DSM 27370</strain>
    </source>
</reference>
<dbReference type="AlphaFoldDB" id="A0A1M5J5S4"/>
<protein>
    <recommendedName>
        <fullName evidence="3">C1q domain-containing protein</fullName>
    </recommendedName>
</protein>
<sequence>MKTFTITVIFIFILNNGIYSQIGINTTNPKTLLHIDAASSVAATNPPTGTISATQASDDVVIDNQGSVGIGTAAPGTKLDIRSSSVGAIRISDTSEGVNKMLLSDANGVGTWASVAGSWFAILNGKWTPTYYTSYAMRQVTGFSTQIISNPAQGGANATNGTIQVPFSGKYRITISGHWGTNRVGDNPYKIVPAVYRNGVIVWTGNCIGYSNTWGLNPTFITVLDFNQNDIITMYTDETGTSNANNIDDCTFVCEFLH</sequence>
<dbReference type="RefSeq" id="WP_062184596.1">
    <property type="nucleotide sequence ID" value="NZ_BBXL01000029.1"/>
</dbReference>
<organism evidence="1 2">
    <name type="scientific">Dysgonomonas macrotermitis</name>
    <dbReference type="NCBI Taxonomy" id="1346286"/>
    <lineage>
        <taxon>Bacteria</taxon>
        <taxon>Pseudomonadati</taxon>
        <taxon>Bacteroidota</taxon>
        <taxon>Bacteroidia</taxon>
        <taxon>Bacteroidales</taxon>
        <taxon>Dysgonomonadaceae</taxon>
        <taxon>Dysgonomonas</taxon>
    </lineage>
</organism>
<dbReference type="OrthoDB" id="1252924at2"/>
<dbReference type="EMBL" id="FQUC01000022">
    <property type="protein sequence ID" value="SHG35649.1"/>
    <property type="molecule type" value="Genomic_DNA"/>
</dbReference>
<accession>A0A1M5J5S4</accession>
<evidence type="ECO:0008006" key="3">
    <source>
        <dbReference type="Google" id="ProtNLM"/>
    </source>
</evidence>
<name>A0A1M5J5S4_9BACT</name>
<proteinExistence type="predicted"/>